<accession>A0A9X3S5L1</accession>
<evidence type="ECO:0000256" key="2">
    <source>
        <dbReference type="SAM" id="SignalP"/>
    </source>
</evidence>
<dbReference type="EMBL" id="JAPDDP010000003">
    <property type="protein sequence ID" value="MDA0179059.1"/>
    <property type="molecule type" value="Genomic_DNA"/>
</dbReference>
<evidence type="ECO:0000256" key="1">
    <source>
        <dbReference type="SAM" id="MobiDB-lite"/>
    </source>
</evidence>
<evidence type="ECO:0000313" key="3">
    <source>
        <dbReference type="EMBL" id="MDA0179059.1"/>
    </source>
</evidence>
<comment type="caution">
    <text evidence="3">The sequence shown here is derived from an EMBL/GenBank/DDBJ whole genome shotgun (WGS) entry which is preliminary data.</text>
</comment>
<dbReference type="PROSITE" id="PS51257">
    <property type="entry name" value="PROKAR_LIPOPROTEIN"/>
    <property type="match status" value="1"/>
</dbReference>
<dbReference type="RefSeq" id="WP_270023328.1">
    <property type="nucleotide sequence ID" value="NZ_JAPDDP010000003.1"/>
</dbReference>
<dbReference type="AlphaFoldDB" id="A0A9X3S5L1"/>
<name>A0A9X3S5L1_9ACTN</name>
<gene>
    <name evidence="3" type="ORF">OJ997_02035</name>
</gene>
<evidence type="ECO:0008006" key="5">
    <source>
        <dbReference type="Google" id="ProtNLM"/>
    </source>
</evidence>
<keyword evidence="4" id="KW-1185">Reference proteome</keyword>
<evidence type="ECO:0000313" key="4">
    <source>
        <dbReference type="Proteomes" id="UP001147653"/>
    </source>
</evidence>
<protein>
    <recommendedName>
        <fullName evidence="5">Fibronectin type-III domain-containing protein</fullName>
    </recommendedName>
</protein>
<feature type="chain" id="PRO_5040762109" description="Fibronectin type-III domain-containing protein" evidence="2">
    <location>
        <begin position="23"/>
        <end position="1101"/>
    </location>
</feature>
<organism evidence="3 4">
    <name type="scientific">Solirubrobacter phytolaccae</name>
    <dbReference type="NCBI Taxonomy" id="1404360"/>
    <lineage>
        <taxon>Bacteria</taxon>
        <taxon>Bacillati</taxon>
        <taxon>Actinomycetota</taxon>
        <taxon>Thermoleophilia</taxon>
        <taxon>Solirubrobacterales</taxon>
        <taxon>Solirubrobacteraceae</taxon>
        <taxon>Solirubrobacter</taxon>
    </lineage>
</organism>
<proteinExistence type="predicted"/>
<dbReference type="Proteomes" id="UP001147653">
    <property type="component" value="Unassembled WGS sequence"/>
</dbReference>
<keyword evidence="2" id="KW-0732">Signal</keyword>
<feature type="compositionally biased region" description="Pro residues" evidence="1">
    <location>
        <begin position="394"/>
        <end position="410"/>
    </location>
</feature>
<feature type="region of interest" description="Disordered" evidence="1">
    <location>
        <begin position="383"/>
        <end position="412"/>
    </location>
</feature>
<sequence>MRGLIACMSMVLMLVACGVAEAKTRVGTGGNVHAVAGPDGTAHVVWQTGTTLSYCRVAPGTETCAASQTWSAAGALGTDVDVVRAPSTGTVHVVVSVWTSGGQFPGAGLWSIASTQPDAAGNTWAAPKRMTDGTAGTGVGNTHQGTIYGPGAFEIGWLSQVGAPTRLTFGTTNAPGVTQGAVDTNLEGAYEADVGLAAGGAPLVVSRSTNTGVTTYRSWGGTGNVRNVGTWRAPQTLGDIGSVTDLGSNGIAAPVLGSYSEVAGTDWRITLRKYDFASDSFGAPVTVNDDDTPRNVWMFMDSASNVHSLWTSGTSRYAGASSTGLVYSASTTGDSWPKYGIVLDQGTSTGVPALAAGSSGAGVAVWTRDAGNGSTDDDEVYLGAVGGPGSAFPVDPPPPGDPPPQPPPVDPSCVKQPTLGVAKLLATGCFKKTTGTKLTTAQPFLLNGVTVDPGGKTVTVDTAKRTLETGSASLTLGVIKLGKGKLDYTFPATGSWTKPGGAIDLDKAGFGGQLLGLAITGDGTLKLTADGKSLLTGYLRLPKPFDGVTAKLDFKADNFSGLQLEGLKSHIDDLGLGFHDLDLQYTSDPPTWTGKLKFQPSVLGGSGTDFEGEITLVNGSLQRLAIAAKFDAPGRELYPPLVYLRYAGLELELDPALLITGKVVVAGGASPTDTPLVSVGRPYDDFGTLKLRLSSPFSLRADGPVYVLGSRLGSGYFQYSYPGSIEFGAEARIGSCDGGIAGVEASAKGFVELSGGFKFNAKGQGRACLGSLSAGATAVLSSKGIAACASFKFPPISAGAGLFWGDLVPDLMPLLCDTEPYEVAQSAQAGGAIQVKPGLKQLNVIATGDTGVPLVTLVGPNGLRYEGVASGVVTSPTGVSVGEPDLKRQTFLIAKPPAGAWTLEPAAGSPGVAKVQVTRDAPPLKVTGRVKRGELRWKQAGGSGQTVTFYEQGEGVLRKLGVARGASGTLRWKPKVVRGGRRSVVAVGEVEGLASDSFTLGAFTVPKPPKPGVARKLKATHRSGALQLTWTPAKYAARQELRVQLSNGIGQVFRVSARTKRLKVPNVASTVTGRVTIVGLRADGVAGKTARATVKRAPKKR</sequence>
<feature type="signal peptide" evidence="2">
    <location>
        <begin position="1"/>
        <end position="22"/>
    </location>
</feature>
<reference evidence="3" key="1">
    <citation type="submission" date="2022-10" db="EMBL/GenBank/DDBJ databases">
        <title>The WGS of Solirubrobacter phytolaccae KCTC 29190.</title>
        <authorList>
            <person name="Jiang Z."/>
        </authorList>
    </citation>
    <scope>NUCLEOTIDE SEQUENCE</scope>
    <source>
        <strain evidence="3">KCTC 29190</strain>
    </source>
</reference>